<evidence type="ECO:0000256" key="2">
    <source>
        <dbReference type="ARBA" id="ARBA00022475"/>
    </source>
</evidence>
<evidence type="ECO:0000313" key="9">
    <source>
        <dbReference type="EMBL" id="MYM89764.1"/>
    </source>
</evidence>
<dbReference type="Proteomes" id="UP000470302">
    <property type="component" value="Unassembled WGS sequence"/>
</dbReference>
<dbReference type="GO" id="GO:0005886">
    <property type="term" value="C:plasma membrane"/>
    <property type="evidence" value="ECO:0007669"/>
    <property type="project" value="UniProtKB-SubCell"/>
</dbReference>
<proteinExistence type="predicted"/>
<dbReference type="Pfam" id="PF12704">
    <property type="entry name" value="MacB_PCD"/>
    <property type="match status" value="1"/>
</dbReference>
<accession>A0A845G637</accession>
<gene>
    <name evidence="9" type="ORF">GTP91_21610</name>
</gene>
<keyword evidence="5 6" id="KW-0472">Membrane</keyword>
<feature type="domain" description="MacB-like periplasmic core" evidence="8">
    <location>
        <begin position="24"/>
        <end position="229"/>
    </location>
</feature>
<feature type="transmembrane region" description="Helical" evidence="6">
    <location>
        <begin position="302"/>
        <end position="331"/>
    </location>
</feature>
<organism evidence="9 10">
    <name type="scientific">Duganella vulcania</name>
    <dbReference type="NCBI Taxonomy" id="2692166"/>
    <lineage>
        <taxon>Bacteria</taxon>
        <taxon>Pseudomonadati</taxon>
        <taxon>Pseudomonadota</taxon>
        <taxon>Betaproteobacteria</taxon>
        <taxon>Burkholderiales</taxon>
        <taxon>Oxalobacteraceae</taxon>
        <taxon>Telluria group</taxon>
        <taxon>Duganella</taxon>
    </lineage>
</organism>
<comment type="subcellular location">
    <subcellularLocation>
        <location evidence="1">Cell membrane</location>
        <topology evidence="1">Multi-pass membrane protein</topology>
    </subcellularLocation>
</comment>
<evidence type="ECO:0000256" key="1">
    <source>
        <dbReference type="ARBA" id="ARBA00004651"/>
    </source>
</evidence>
<evidence type="ECO:0000256" key="4">
    <source>
        <dbReference type="ARBA" id="ARBA00022989"/>
    </source>
</evidence>
<dbReference type="EMBL" id="WWCW01000086">
    <property type="protein sequence ID" value="MYM89764.1"/>
    <property type="molecule type" value="Genomic_DNA"/>
</dbReference>
<feature type="transmembrane region" description="Helical" evidence="6">
    <location>
        <begin position="343"/>
        <end position="364"/>
    </location>
</feature>
<keyword evidence="2" id="KW-1003">Cell membrane</keyword>
<dbReference type="PANTHER" id="PTHR43738">
    <property type="entry name" value="ABC TRANSPORTER, MEMBRANE PROTEIN"/>
    <property type="match status" value="1"/>
</dbReference>
<keyword evidence="3 6" id="KW-0812">Transmembrane</keyword>
<comment type="caution">
    <text evidence="9">The sequence shown here is derived from an EMBL/GenBank/DDBJ whole genome shotgun (WGS) entry which is preliminary data.</text>
</comment>
<dbReference type="Pfam" id="PF02687">
    <property type="entry name" value="FtsX"/>
    <property type="match status" value="1"/>
</dbReference>
<evidence type="ECO:0000259" key="8">
    <source>
        <dbReference type="Pfam" id="PF12704"/>
    </source>
</evidence>
<evidence type="ECO:0000256" key="3">
    <source>
        <dbReference type="ARBA" id="ARBA00022692"/>
    </source>
</evidence>
<sequence>MKHYRLIWAGVWRNETRTLFTLFSVLTAFLLFGLLQGVSAAFSGSVQSANLNRLYVESRFGLSVGLPTAALGQMERVAGVSNVAYATWFGGSYQDARQPVFALAVDPLRYFALYPELNVSADAVKRLAAVRTGALVGRKVAQQYGWNVGDKVPLRSSIWTNKTNGSSNWNFEIVGIFDPVEGRRTRSDFLFNQAYFDEARLVARGTVGWYVVQIDDPSHAAAIATAIDALFANSANETRTQNEQETAQSLLKQHGDINLIVNLIICAVFFTLIFLTGNTMMQSVRERIPEFAVLKTLGYSSATVAGIIVSEALLICVGAALPGMAAAWLLFPLMQVVTGVARMPALIVVSGLGLAIALAILSSLPPALRLRTMNTVDALAGR</sequence>
<evidence type="ECO:0000259" key="7">
    <source>
        <dbReference type="Pfam" id="PF02687"/>
    </source>
</evidence>
<name>A0A845G637_9BURK</name>
<dbReference type="InterPro" id="IPR051125">
    <property type="entry name" value="ABC-4/HrtB_transporter"/>
</dbReference>
<feature type="transmembrane region" description="Helical" evidence="6">
    <location>
        <begin position="259"/>
        <end position="281"/>
    </location>
</feature>
<keyword evidence="4 6" id="KW-1133">Transmembrane helix</keyword>
<protein>
    <submittedName>
        <fullName evidence="9">FtsX-like permease family protein</fullName>
    </submittedName>
</protein>
<reference evidence="9 10" key="1">
    <citation type="submission" date="2020-01" db="EMBL/GenBank/DDBJ databases">
        <title>Novel species isolated from a subtropical stream in China.</title>
        <authorList>
            <person name="Lu H."/>
        </authorList>
    </citation>
    <scope>NUCLEOTIDE SEQUENCE [LARGE SCALE GENOMIC DNA]</scope>
    <source>
        <strain evidence="9 10">FT82W</strain>
    </source>
</reference>
<evidence type="ECO:0000256" key="6">
    <source>
        <dbReference type="SAM" id="Phobius"/>
    </source>
</evidence>
<dbReference type="InterPro" id="IPR003838">
    <property type="entry name" value="ABC3_permease_C"/>
</dbReference>
<evidence type="ECO:0000256" key="5">
    <source>
        <dbReference type="ARBA" id="ARBA00023136"/>
    </source>
</evidence>
<dbReference type="PANTHER" id="PTHR43738:SF3">
    <property type="entry name" value="ABC TRANSPORTER PERMEASE"/>
    <property type="match status" value="1"/>
</dbReference>
<feature type="domain" description="ABC3 transporter permease C-terminal" evidence="7">
    <location>
        <begin position="263"/>
        <end position="374"/>
    </location>
</feature>
<dbReference type="AlphaFoldDB" id="A0A845G637"/>
<dbReference type="InterPro" id="IPR025857">
    <property type="entry name" value="MacB_PCD"/>
</dbReference>
<dbReference type="RefSeq" id="WP_161098652.1">
    <property type="nucleotide sequence ID" value="NZ_WWCW01000086.1"/>
</dbReference>
<evidence type="ECO:0000313" key="10">
    <source>
        <dbReference type="Proteomes" id="UP000470302"/>
    </source>
</evidence>